<evidence type="ECO:0000256" key="1">
    <source>
        <dbReference type="ARBA" id="ARBA00022741"/>
    </source>
</evidence>
<dbReference type="SMART" id="SM00382">
    <property type="entry name" value="AAA"/>
    <property type="match status" value="2"/>
</dbReference>
<dbReference type="InterPro" id="IPR003593">
    <property type="entry name" value="AAA+_ATPase"/>
</dbReference>
<dbReference type="InterPro" id="IPR017871">
    <property type="entry name" value="ABC_transporter-like_CS"/>
</dbReference>
<feature type="region of interest" description="Disordered" evidence="3">
    <location>
        <begin position="287"/>
        <end position="318"/>
    </location>
</feature>
<dbReference type="InterPro" id="IPR051309">
    <property type="entry name" value="ABCF_ATPase"/>
</dbReference>
<dbReference type="PANTHER" id="PTHR42855:SF1">
    <property type="entry name" value="ABC TRANSPORTER DOMAIN-CONTAINING PROTEIN"/>
    <property type="match status" value="1"/>
</dbReference>
<name>A0A6J4S613_9ACTN</name>
<dbReference type="PROSITE" id="PS00211">
    <property type="entry name" value="ABC_TRANSPORTER_1"/>
    <property type="match status" value="2"/>
</dbReference>
<dbReference type="CDD" id="cd03221">
    <property type="entry name" value="ABCF_EF-3"/>
    <property type="match status" value="1"/>
</dbReference>
<keyword evidence="2" id="KW-0067">ATP-binding</keyword>
<dbReference type="FunFam" id="3.40.50.300:FF:000011">
    <property type="entry name" value="Putative ABC transporter ATP-binding component"/>
    <property type="match status" value="1"/>
</dbReference>
<dbReference type="InterPro" id="IPR003439">
    <property type="entry name" value="ABC_transporter-like_ATP-bd"/>
</dbReference>
<dbReference type="GO" id="GO:0016887">
    <property type="term" value="F:ATP hydrolysis activity"/>
    <property type="evidence" value="ECO:0007669"/>
    <property type="project" value="InterPro"/>
</dbReference>
<dbReference type="Pfam" id="PF00005">
    <property type="entry name" value="ABC_tran"/>
    <property type="match status" value="2"/>
</dbReference>
<sequence length="538" mass="57365">MVSSSGVLSARGVSKAHGARIVLDDVSVVVAPGDVLGVVGPNGAGKSTLLRILADVDAPDAGEVRLSDGTAGYLPQEPDRRPDEPLLSFLARRTGVGEASARLDTATGAMARGEAGADDAYAAALDRWLALGGADLEARAQATCRDLGLDPRVLEVDMAALSGGQAARASLAAILLSRFSFLLLDEPTNDLDFDGLDRLERFVRERPGGAAIVSHDRAFLEATVTRVLELDEVTHRAAEYGGGWAGYQELRATAARHAQSGYDAYSAERGRLEDRARRQRGWMETGVRNARRRSEPDRNVRAARAERSEKQAAKVRATEKALERLEPAEKPWRRWELELRFGGAERAGSVVARLDGAVVRRGAFVIGPLDLELGWGERVALAGPNGSGKSTLVQALLGRVPLAAGRRYLGPGVQVGELDQARDVLSTEGGLLAAFVTRTGLSAQDARSLLAKFGLGDDHVERPAASLSPGERTRATLASLMAVGVNFLVLDEPTNHLDLPAIEQLEVALGAFDGTLLVVTHDRRLLDAIELDRTITLS</sequence>
<gene>
    <name evidence="5" type="ORF">AVDCRST_MAG65-1972</name>
</gene>
<dbReference type="GO" id="GO:0005524">
    <property type="term" value="F:ATP binding"/>
    <property type="evidence" value="ECO:0007669"/>
    <property type="project" value="UniProtKB-KW"/>
</dbReference>
<dbReference type="PANTHER" id="PTHR42855">
    <property type="entry name" value="ABC TRANSPORTER ATP-BINDING SUBUNIT"/>
    <property type="match status" value="1"/>
</dbReference>
<evidence type="ECO:0000259" key="4">
    <source>
        <dbReference type="PROSITE" id="PS50893"/>
    </source>
</evidence>
<evidence type="ECO:0000256" key="2">
    <source>
        <dbReference type="ARBA" id="ARBA00022840"/>
    </source>
</evidence>
<dbReference type="InterPro" id="IPR027417">
    <property type="entry name" value="P-loop_NTPase"/>
</dbReference>
<feature type="compositionally biased region" description="Basic and acidic residues" evidence="3">
    <location>
        <begin position="292"/>
        <end position="318"/>
    </location>
</feature>
<feature type="domain" description="ABC transporter" evidence="4">
    <location>
        <begin position="8"/>
        <end position="266"/>
    </location>
</feature>
<keyword evidence="1" id="KW-0547">Nucleotide-binding</keyword>
<evidence type="ECO:0000313" key="5">
    <source>
        <dbReference type="EMBL" id="CAA9490157.1"/>
    </source>
</evidence>
<accession>A0A6J4S613</accession>
<organism evidence="5">
    <name type="scientific">uncultured Solirubrobacteraceae bacterium</name>
    <dbReference type="NCBI Taxonomy" id="1162706"/>
    <lineage>
        <taxon>Bacteria</taxon>
        <taxon>Bacillati</taxon>
        <taxon>Actinomycetota</taxon>
        <taxon>Thermoleophilia</taxon>
        <taxon>Solirubrobacterales</taxon>
        <taxon>Solirubrobacteraceae</taxon>
        <taxon>environmental samples</taxon>
    </lineage>
</organism>
<dbReference type="PROSITE" id="PS50893">
    <property type="entry name" value="ABC_TRANSPORTER_2"/>
    <property type="match status" value="2"/>
</dbReference>
<reference evidence="5" key="1">
    <citation type="submission" date="2020-02" db="EMBL/GenBank/DDBJ databases">
        <authorList>
            <person name="Meier V. D."/>
        </authorList>
    </citation>
    <scope>NUCLEOTIDE SEQUENCE</scope>
    <source>
        <strain evidence="5">AVDCRST_MAG65</strain>
    </source>
</reference>
<protein>
    <submittedName>
        <fullName evidence="5">Bis-ABC ATPase SCO6742</fullName>
    </submittedName>
</protein>
<feature type="domain" description="ABC transporter" evidence="4">
    <location>
        <begin position="339"/>
        <end position="538"/>
    </location>
</feature>
<dbReference type="SUPFAM" id="SSF52540">
    <property type="entry name" value="P-loop containing nucleoside triphosphate hydrolases"/>
    <property type="match status" value="2"/>
</dbReference>
<proteinExistence type="predicted"/>
<dbReference type="Gene3D" id="3.40.50.300">
    <property type="entry name" value="P-loop containing nucleotide triphosphate hydrolases"/>
    <property type="match status" value="2"/>
</dbReference>
<dbReference type="EMBL" id="CADCVL010000352">
    <property type="protein sequence ID" value="CAA9490157.1"/>
    <property type="molecule type" value="Genomic_DNA"/>
</dbReference>
<dbReference type="AlphaFoldDB" id="A0A6J4S613"/>
<evidence type="ECO:0000256" key="3">
    <source>
        <dbReference type="SAM" id="MobiDB-lite"/>
    </source>
</evidence>